<reference evidence="3" key="3">
    <citation type="submission" date="2015-04" db="UniProtKB">
        <authorList>
            <consortium name="EnsemblPlants"/>
        </authorList>
    </citation>
    <scope>IDENTIFICATION</scope>
</reference>
<dbReference type="PANTHER" id="PTHR46387">
    <property type="entry name" value="POLYNUCLEOTIDYL TRANSFERASE, RIBONUCLEASE H-LIKE SUPERFAMILY PROTEIN"/>
    <property type="match status" value="1"/>
</dbReference>
<dbReference type="Pfam" id="PF13456">
    <property type="entry name" value="RVT_3"/>
    <property type="match status" value="1"/>
</dbReference>
<dbReference type="eggNOG" id="ENOG502S89Z">
    <property type="taxonomic scope" value="Eukaryota"/>
</dbReference>
<evidence type="ECO:0000256" key="1">
    <source>
        <dbReference type="SAM" id="MobiDB-lite"/>
    </source>
</evidence>
<feature type="region of interest" description="Disordered" evidence="1">
    <location>
        <begin position="67"/>
        <end position="96"/>
    </location>
</feature>
<reference evidence="4" key="2">
    <citation type="submission" date="2013-12" db="EMBL/GenBank/DDBJ databases">
        <authorList>
            <person name="Yu Y."/>
            <person name="Lee S."/>
            <person name="de Baynast K."/>
            <person name="Wissotski M."/>
            <person name="Liu L."/>
            <person name="Talag J."/>
            <person name="Goicoechea J."/>
            <person name="Angelova A."/>
            <person name="Jetty R."/>
            <person name="Kudrna D."/>
            <person name="Golser W."/>
            <person name="Rivera L."/>
            <person name="Zhang J."/>
            <person name="Wing R."/>
        </authorList>
    </citation>
    <scope>NUCLEOTIDE SEQUENCE</scope>
</reference>
<feature type="compositionally biased region" description="Polar residues" evidence="1">
    <location>
        <begin position="199"/>
        <end position="218"/>
    </location>
</feature>
<dbReference type="GO" id="GO:0003676">
    <property type="term" value="F:nucleic acid binding"/>
    <property type="evidence" value="ECO:0007669"/>
    <property type="project" value="InterPro"/>
</dbReference>
<feature type="domain" description="RNase H type-1" evidence="2">
    <location>
        <begin position="289"/>
        <end position="417"/>
    </location>
</feature>
<evidence type="ECO:0000259" key="2">
    <source>
        <dbReference type="PROSITE" id="PS50879"/>
    </source>
</evidence>
<dbReference type="Proteomes" id="UP000032180">
    <property type="component" value="Chromosome 10"/>
</dbReference>
<dbReference type="CDD" id="cd09279">
    <property type="entry name" value="RNase_HI_like"/>
    <property type="match status" value="1"/>
</dbReference>
<dbReference type="GO" id="GO:0004523">
    <property type="term" value="F:RNA-DNA hybrid ribonuclease activity"/>
    <property type="evidence" value="ECO:0007669"/>
    <property type="project" value="InterPro"/>
</dbReference>
<dbReference type="InterPro" id="IPR036397">
    <property type="entry name" value="RNaseH_sf"/>
</dbReference>
<dbReference type="Gene3D" id="3.30.420.10">
    <property type="entry name" value="Ribonuclease H-like superfamily/Ribonuclease H"/>
    <property type="match status" value="1"/>
</dbReference>
<proteinExistence type="predicted"/>
<feature type="region of interest" description="Disordered" evidence="1">
    <location>
        <begin position="261"/>
        <end position="281"/>
    </location>
</feature>
<reference evidence="3 4" key="1">
    <citation type="submission" date="2012-08" db="EMBL/GenBank/DDBJ databases">
        <title>Oryza genome evolution.</title>
        <authorList>
            <person name="Wing R.A."/>
        </authorList>
    </citation>
    <scope>NUCLEOTIDE SEQUENCE</scope>
</reference>
<dbReference type="EnsemblPlants" id="LPERR10G08950.1">
    <property type="protein sequence ID" value="LPERR10G08950.1"/>
    <property type="gene ID" value="LPERR10G08950"/>
</dbReference>
<evidence type="ECO:0000313" key="3">
    <source>
        <dbReference type="EnsemblPlants" id="LPERR10G08950.1"/>
    </source>
</evidence>
<sequence>MVQGDTRLGVVYVMGDWSSSTAAPSLSQQGLDCCCPMFSNTITLTKLRPPATATASELVAASLSSTSVAPSSGLPRRGALPSLQQPKLASRASCARRRPLRQDSEISFGMMEEGSDYYLVRKGELVAVYKTLNDCQAQICSSVSGPAASAYKGYSWSREKEEYLCSRGLSNATYVINATELSEDFLGTLTPCTFQEITASSSNQSAPNHTGILNNTRYQPREQSVDLNYDAMGSSRSSAQHYSQPLNQGYSVQGQAFNRAEARSGSSSHFSPNNLNQSGPVDAQPVSKQYMVCLLHFDGASKGNPGKGGAGAVLMTEDGRVISRLREGLGVVTNNVAEYRGLILGLKYAIRHGFKKIIIYGDSQLVCYQVKGTWQTKNQNMMELCKEVRKLKENFISFEINHEWNAEADRQANIGITLSNGVVSEERGDGS</sequence>
<keyword evidence="4" id="KW-1185">Reference proteome</keyword>
<dbReference type="STRING" id="77586.A0A0D9XKB6"/>
<dbReference type="Gramene" id="LPERR10G08950.1">
    <property type="protein sequence ID" value="LPERR10G08950.1"/>
    <property type="gene ID" value="LPERR10G08950"/>
</dbReference>
<dbReference type="SUPFAM" id="SSF53098">
    <property type="entry name" value="Ribonuclease H-like"/>
    <property type="match status" value="1"/>
</dbReference>
<feature type="compositionally biased region" description="Polar residues" evidence="1">
    <location>
        <begin position="264"/>
        <end position="279"/>
    </location>
</feature>
<protein>
    <recommendedName>
        <fullName evidence="2">RNase H type-1 domain-containing protein</fullName>
    </recommendedName>
</protein>
<dbReference type="AlphaFoldDB" id="A0A0D9XKB6"/>
<feature type="region of interest" description="Disordered" evidence="1">
    <location>
        <begin position="199"/>
        <end position="219"/>
    </location>
</feature>
<dbReference type="InterPro" id="IPR002156">
    <property type="entry name" value="RNaseH_domain"/>
</dbReference>
<dbReference type="PANTHER" id="PTHR46387:SF13">
    <property type="entry name" value="OS10G0458700 PROTEIN"/>
    <property type="match status" value="1"/>
</dbReference>
<dbReference type="FunFam" id="3.30.420.10:FF:000076">
    <property type="entry name" value="RBR-type E3 ubiquitin transferase"/>
    <property type="match status" value="1"/>
</dbReference>
<name>A0A0D9XKB6_9ORYZ</name>
<accession>A0A0D9XKB6</accession>
<evidence type="ECO:0000313" key="4">
    <source>
        <dbReference type="Proteomes" id="UP000032180"/>
    </source>
</evidence>
<organism evidence="3 4">
    <name type="scientific">Leersia perrieri</name>
    <dbReference type="NCBI Taxonomy" id="77586"/>
    <lineage>
        <taxon>Eukaryota</taxon>
        <taxon>Viridiplantae</taxon>
        <taxon>Streptophyta</taxon>
        <taxon>Embryophyta</taxon>
        <taxon>Tracheophyta</taxon>
        <taxon>Spermatophyta</taxon>
        <taxon>Magnoliopsida</taxon>
        <taxon>Liliopsida</taxon>
        <taxon>Poales</taxon>
        <taxon>Poaceae</taxon>
        <taxon>BOP clade</taxon>
        <taxon>Oryzoideae</taxon>
        <taxon>Oryzeae</taxon>
        <taxon>Oryzinae</taxon>
        <taxon>Leersia</taxon>
    </lineage>
</organism>
<dbReference type="InterPro" id="IPR012337">
    <property type="entry name" value="RNaseH-like_sf"/>
</dbReference>
<dbReference type="PROSITE" id="PS50879">
    <property type="entry name" value="RNASE_H_1"/>
    <property type="match status" value="1"/>
</dbReference>